<accession>A0ABV0PS17</accession>
<comment type="caution">
    <text evidence="8">The sequence shown here is derived from an EMBL/GenBank/DDBJ whole genome shotgun (WGS) entry which is preliminary data.</text>
</comment>
<comment type="subcellular location">
    <subcellularLocation>
        <location evidence="1">Membrane</location>
        <topology evidence="1">Multi-pass membrane protein</topology>
    </subcellularLocation>
</comment>
<proteinExistence type="inferred from homology"/>
<evidence type="ECO:0000313" key="9">
    <source>
        <dbReference type="Proteomes" id="UP001476798"/>
    </source>
</evidence>
<comment type="similarity">
    <text evidence="2">Belongs to the polycystin family.</text>
</comment>
<dbReference type="PANTHER" id="PTHR46730">
    <property type="entry name" value="POLYCYSTIN-1"/>
    <property type="match status" value="1"/>
</dbReference>
<sequence>MRTGGSGHGRVCWIYCTRIHQQKPSWISRQTVALKVQFTLYSPAPHLFSSVSLITEQRPDGALLHSVKVQSVKVLHTPALWDHVTMVCKVSLLTVTLVCYACFIHHSTMIMEVVSLLQTQHRGHVDVSAVANWEQVRDRNNEFL</sequence>
<protein>
    <recommendedName>
        <fullName evidence="7">Polycystin domain-containing protein</fullName>
    </recommendedName>
</protein>
<dbReference type="Pfam" id="PF20519">
    <property type="entry name" value="Polycystin_dom"/>
    <property type="match status" value="1"/>
</dbReference>
<keyword evidence="6" id="KW-0472">Membrane</keyword>
<gene>
    <name evidence="8" type="ORF">GOODEAATRI_026048</name>
</gene>
<evidence type="ECO:0000313" key="8">
    <source>
        <dbReference type="EMBL" id="MEQ2186178.1"/>
    </source>
</evidence>
<keyword evidence="3" id="KW-0812">Transmembrane</keyword>
<name>A0ABV0PS17_9TELE</name>
<organism evidence="8 9">
    <name type="scientific">Goodea atripinnis</name>
    <dbReference type="NCBI Taxonomy" id="208336"/>
    <lineage>
        <taxon>Eukaryota</taxon>
        <taxon>Metazoa</taxon>
        <taxon>Chordata</taxon>
        <taxon>Craniata</taxon>
        <taxon>Vertebrata</taxon>
        <taxon>Euteleostomi</taxon>
        <taxon>Actinopterygii</taxon>
        <taxon>Neopterygii</taxon>
        <taxon>Teleostei</taxon>
        <taxon>Neoteleostei</taxon>
        <taxon>Acanthomorphata</taxon>
        <taxon>Ovalentaria</taxon>
        <taxon>Atherinomorphae</taxon>
        <taxon>Cyprinodontiformes</taxon>
        <taxon>Goodeidae</taxon>
        <taxon>Goodea</taxon>
    </lineage>
</organism>
<evidence type="ECO:0000256" key="5">
    <source>
        <dbReference type="ARBA" id="ARBA00022989"/>
    </source>
</evidence>
<evidence type="ECO:0000256" key="3">
    <source>
        <dbReference type="ARBA" id="ARBA00022692"/>
    </source>
</evidence>
<evidence type="ECO:0000259" key="7">
    <source>
        <dbReference type="Pfam" id="PF20519"/>
    </source>
</evidence>
<dbReference type="EMBL" id="JAHRIO010083124">
    <property type="protein sequence ID" value="MEQ2186178.1"/>
    <property type="molecule type" value="Genomic_DNA"/>
</dbReference>
<keyword evidence="4" id="KW-0677">Repeat</keyword>
<keyword evidence="5" id="KW-1133">Transmembrane helix</keyword>
<dbReference type="PANTHER" id="PTHR46730:SF1">
    <property type="entry name" value="PLAT DOMAIN-CONTAINING PROTEIN"/>
    <property type="match status" value="1"/>
</dbReference>
<reference evidence="8 9" key="1">
    <citation type="submission" date="2021-06" db="EMBL/GenBank/DDBJ databases">
        <authorList>
            <person name="Palmer J.M."/>
        </authorList>
    </citation>
    <scope>NUCLEOTIDE SEQUENCE [LARGE SCALE GENOMIC DNA]</scope>
    <source>
        <strain evidence="8 9">GA_2019</strain>
        <tissue evidence="8">Muscle</tissue>
    </source>
</reference>
<keyword evidence="9" id="KW-1185">Reference proteome</keyword>
<feature type="domain" description="Polycystin" evidence="7">
    <location>
        <begin position="22"/>
        <end position="74"/>
    </location>
</feature>
<evidence type="ECO:0000256" key="2">
    <source>
        <dbReference type="ARBA" id="ARBA00007200"/>
    </source>
</evidence>
<evidence type="ECO:0000256" key="4">
    <source>
        <dbReference type="ARBA" id="ARBA00022737"/>
    </source>
</evidence>
<evidence type="ECO:0000256" key="1">
    <source>
        <dbReference type="ARBA" id="ARBA00004141"/>
    </source>
</evidence>
<evidence type="ECO:0000256" key="6">
    <source>
        <dbReference type="ARBA" id="ARBA00023136"/>
    </source>
</evidence>
<dbReference type="Proteomes" id="UP001476798">
    <property type="component" value="Unassembled WGS sequence"/>
</dbReference>
<dbReference type="InterPro" id="IPR046791">
    <property type="entry name" value="Polycystin_dom"/>
</dbReference>